<accession>A0ACB9QLL3</accession>
<dbReference type="Proteomes" id="UP001057402">
    <property type="component" value="Chromosome 6"/>
</dbReference>
<organism evidence="1 2">
    <name type="scientific">Melastoma candidum</name>
    <dbReference type="NCBI Taxonomy" id="119954"/>
    <lineage>
        <taxon>Eukaryota</taxon>
        <taxon>Viridiplantae</taxon>
        <taxon>Streptophyta</taxon>
        <taxon>Embryophyta</taxon>
        <taxon>Tracheophyta</taxon>
        <taxon>Spermatophyta</taxon>
        <taxon>Magnoliopsida</taxon>
        <taxon>eudicotyledons</taxon>
        <taxon>Gunneridae</taxon>
        <taxon>Pentapetalae</taxon>
        <taxon>rosids</taxon>
        <taxon>malvids</taxon>
        <taxon>Myrtales</taxon>
        <taxon>Melastomataceae</taxon>
        <taxon>Melastomatoideae</taxon>
        <taxon>Melastomateae</taxon>
        <taxon>Melastoma</taxon>
    </lineage>
</organism>
<evidence type="ECO:0000313" key="1">
    <source>
        <dbReference type="EMBL" id="KAI4367421.1"/>
    </source>
</evidence>
<dbReference type="EMBL" id="CM042885">
    <property type="protein sequence ID" value="KAI4367421.1"/>
    <property type="molecule type" value="Genomic_DNA"/>
</dbReference>
<protein>
    <submittedName>
        <fullName evidence="1">Uncharacterized protein</fullName>
    </submittedName>
</protein>
<keyword evidence="2" id="KW-1185">Reference proteome</keyword>
<name>A0ACB9QLL3_9MYRT</name>
<reference evidence="2" key="1">
    <citation type="journal article" date="2023" name="Front. Plant Sci.">
        <title>Chromosomal-level genome assembly of Melastoma candidum provides insights into trichome evolution.</title>
        <authorList>
            <person name="Zhong Y."/>
            <person name="Wu W."/>
            <person name="Sun C."/>
            <person name="Zou P."/>
            <person name="Liu Y."/>
            <person name="Dai S."/>
            <person name="Zhou R."/>
        </authorList>
    </citation>
    <scope>NUCLEOTIDE SEQUENCE [LARGE SCALE GENOMIC DNA]</scope>
</reference>
<proteinExistence type="predicted"/>
<sequence>MAWTLGLLESPMGILSGPPHFLLLYCHVGNPASLFTPPPPPPQASELESNTVVTGKISSTSPGRRYAPRLPIRHPIHHLVGAFAVVLLLRGSPTLASESDHKYQQDEAVILWVLGGNELIESQLEDKVSKKCGENYLLSACSQRRKCQTVQDAIENNYWLSSLSVLLGELHLIRTVTAASYGLYTPHKTINIRYNNNQVGLLIAFYLLQYYTCYLSHDNPKPLEVGKTLDMTYAVKWHQTNVSFSRRFDVYLELPFFEHQDPLFSIFNSFMMVIFLTGLVSMILMRTLRNVYAKYAREDDDLETLLTDASSRKRDVSEESGWKLVHGDVFRPPRSLALISALVGQGRSASTAYSPRHFACNCWDVIRRRGAIVTTFILCYAFTSFISGYVSGWGYTLVMEGRAG</sequence>
<evidence type="ECO:0000313" key="2">
    <source>
        <dbReference type="Proteomes" id="UP001057402"/>
    </source>
</evidence>
<comment type="caution">
    <text evidence="1">The sequence shown here is derived from an EMBL/GenBank/DDBJ whole genome shotgun (WGS) entry which is preliminary data.</text>
</comment>
<gene>
    <name evidence="1" type="ORF">MLD38_023160</name>
</gene>